<accession>A0A6C0TX58</accession>
<dbReference type="KEGG" id="kim:G3T16_00400"/>
<dbReference type="InterPro" id="IPR036388">
    <property type="entry name" value="WH-like_DNA-bd_sf"/>
</dbReference>
<keyword evidence="1 6" id="KW-0597">Phosphoprotein</keyword>
<evidence type="ECO:0000256" key="5">
    <source>
        <dbReference type="ARBA" id="ARBA00023163"/>
    </source>
</evidence>
<dbReference type="PROSITE" id="PS00622">
    <property type="entry name" value="HTH_LUXR_1"/>
    <property type="match status" value="1"/>
</dbReference>
<dbReference type="SMART" id="SM00421">
    <property type="entry name" value="HTH_LUXR"/>
    <property type="match status" value="1"/>
</dbReference>
<dbReference type="GO" id="GO:0003677">
    <property type="term" value="F:DNA binding"/>
    <property type="evidence" value="ECO:0007669"/>
    <property type="project" value="UniProtKB-KW"/>
</dbReference>
<evidence type="ECO:0000256" key="2">
    <source>
        <dbReference type="ARBA" id="ARBA00023012"/>
    </source>
</evidence>
<keyword evidence="4" id="KW-0238">DNA-binding</keyword>
<dbReference type="PROSITE" id="PS50043">
    <property type="entry name" value="HTH_LUXR_2"/>
    <property type="match status" value="1"/>
</dbReference>
<dbReference type="AlphaFoldDB" id="A0A6C0TX58"/>
<dbReference type="PRINTS" id="PR00038">
    <property type="entry name" value="HTHLUXR"/>
</dbReference>
<dbReference type="Pfam" id="PF00196">
    <property type="entry name" value="GerE"/>
    <property type="match status" value="1"/>
</dbReference>
<sequence length="207" mass="23568">MPTPLVYVVDDDEGMLDSVAWLLASVELECSCFQDGAAFLEAFDPERPSCVILDVRMPTMDGFELFDLIRKRRIIVPIIFVTANANVPMAVKAMQHGSFNFIEKPYVPQDLLDLISQALAKSETDLQQRKQKLDFLNRFQLLSNRELEVLREVVKGKQSKIIAHDLGISCKTVDAHRSSIREKFNSTSVAELVNEVLTHKREWCEEL</sequence>
<dbReference type="PROSITE" id="PS50110">
    <property type="entry name" value="RESPONSE_REGULATORY"/>
    <property type="match status" value="1"/>
</dbReference>
<dbReference type="Gene3D" id="1.10.10.10">
    <property type="entry name" value="Winged helix-like DNA-binding domain superfamily/Winged helix DNA-binding domain"/>
    <property type="match status" value="1"/>
</dbReference>
<feature type="modified residue" description="4-aspartylphosphate" evidence="6">
    <location>
        <position position="54"/>
    </location>
</feature>
<evidence type="ECO:0000313" key="10">
    <source>
        <dbReference type="Proteomes" id="UP000477680"/>
    </source>
</evidence>
<dbReference type="InterPro" id="IPR000792">
    <property type="entry name" value="Tscrpt_reg_LuxR_C"/>
</dbReference>
<keyword evidence="10" id="KW-1185">Reference proteome</keyword>
<evidence type="ECO:0000256" key="3">
    <source>
        <dbReference type="ARBA" id="ARBA00023015"/>
    </source>
</evidence>
<dbReference type="Gene3D" id="3.40.50.2300">
    <property type="match status" value="1"/>
</dbReference>
<dbReference type="InterPro" id="IPR011006">
    <property type="entry name" value="CheY-like_superfamily"/>
</dbReference>
<dbReference type="RefSeq" id="WP_163493354.1">
    <property type="nucleotide sequence ID" value="NZ_CP048711.1"/>
</dbReference>
<dbReference type="SUPFAM" id="SSF46894">
    <property type="entry name" value="C-terminal effector domain of the bipartite response regulators"/>
    <property type="match status" value="1"/>
</dbReference>
<dbReference type="GO" id="GO:0000160">
    <property type="term" value="P:phosphorelay signal transduction system"/>
    <property type="evidence" value="ECO:0007669"/>
    <property type="project" value="UniProtKB-KW"/>
</dbReference>
<keyword evidence="3" id="KW-0805">Transcription regulation</keyword>
<evidence type="ECO:0000259" key="7">
    <source>
        <dbReference type="PROSITE" id="PS50043"/>
    </source>
</evidence>
<dbReference type="EMBL" id="CP048711">
    <property type="protein sequence ID" value="QIB64103.1"/>
    <property type="molecule type" value="Genomic_DNA"/>
</dbReference>
<dbReference type="InterPro" id="IPR016032">
    <property type="entry name" value="Sig_transdc_resp-reg_C-effctor"/>
</dbReference>
<dbReference type="Proteomes" id="UP000477680">
    <property type="component" value="Chromosome"/>
</dbReference>
<dbReference type="Pfam" id="PF00072">
    <property type="entry name" value="Response_reg"/>
    <property type="match status" value="1"/>
</dbReference>
<evidence type="ECO:0000256" key="6">
    <source>
        <dbReference type="PROSITE-ProRule" id="PRU00169"/>
    </source>
</evidence>
<evidence type="ECO:0000256" key="4">
    <source>
        <dbReference type="ARBA" id="ARBA00023125"/>
    </source>
</evidence>
<dbReference type="CDD" id="cd17537">
    <property type="entry name" value="REC_FixJ"/>
    <property type="match status" value="1"/>
</dbReference>
<feature type="domain" description="HTH luxR-type" evidence="7">
    <location>
        <begin position="135"/>
        <end position="200"/>
    </location>
</feature>
<dbReference type="PANTHER" id="PTHR44688:SF16">
    <property type="entry name" value="DNA-BINDING TRANSCRIPTIONAL ACTIVATOR DEVR_DOSR"/>
    <property type="match status" value="1"/>
</dbReference>
<evidence type="ECO:0000313" key="9">
    <source>
        <dbReference type="EMBL" id="QIB64103.1"/>
    </source>
</evidence>
<dbReference type="GO" id="GO:0006355">
    <property type="term" value="P:regulation of DNA-templated transcription"/>
    <property type="evidence" value="ECO:0007669"/>
    <property type="project" value="InterPro"/>
</dbReference>
<gene>
    <name evidence="9" type="ORF">G3T16_00400</name>
</gene>
<dbReference type="CDD" id="cd06170">
    <property type="entry name" value="LuxR_C_like"/>
    <property type="match status" value="1"/>
</dbReference>
<evidence type="ECO:0000259" key="8">
    <source>
        <dbReference type="PROSITE" id="PS50110"/>
    </source>
</evidence>
<dbReference type="SMART" id="SM00448">
    <property type="entry name" value="REC"/>
    <property type="match status" value="1"/>
</dbReference>
<name>A0A6C0TX58_9GAMM</name>
<keyword evidence="2" id="KW-0902">Two-component regulatory system</keyword>
<dbReference type="FunFam" id="3.40.50.2300:FF:000018">
    <property type="entry name" value="DNA-binding transcriptional regulator NtrC"/>
    <property type="match status" value="1"/>
</dbReference>
<organism evidence="9 10">
    <name type="scientific">Kineobactrum salinum</name>
    <dbReference type="NCBI Taxonomy" id="2708301"/>
    <lineage>
        <taxon>Bacteria</taxon>
        <taxon>Pseudomonadati</taxon>
        <taxon>Pseudomonadota</taxon>
        <taxon>Gammaproteobacteria</taxon>
        <taxon>Cellvibrionales</taxon>
        <taxon>Halieaceae</taxon>
        <taxon>Kineobactrum</taxon>
    </lineage>
</organism>
<dbReference type="PANTHER" id="PTHR44688">
    <property type="entry name" value="DNA-BINDING TRANSCRIPTIONAL ACTIVATOR DEVR_DOSR"/>
    <property type="match status" value="1"/>
</dbReference>
<keyword evidence="5" id="KW-0804">Transcription</keyword>
<evidence type="ECO:0000256" key="1">
    <source>
        <dbReference type="ARBA" id="ARBA00022553"/>
    </source>
</evidence>
<feature type="domain" description="Response regulatory" evidence="8">
    <location>
        <begin position="5"/>
        <end position="119"/>
    </location>
</feature>
<dbReference type="InterPro" id="IPR001789">
    <property type="entry name" value="Sig_transdc_resp-reg_receiver"/>
</dbReference>
<protein>
    <submittedName>
        <fullName evidence="9">Response regulator transcription factor</fullName>
    </submittedName>
</protein>
<dbReference type="SUPFAM" id="SSF52172">
    <property type="entry name" value="CheY-like"/>
    <property type="match status" value="1"/>
</dbReference>
<proteinExistence type="predicted"/>
<reference evidence="9 10" key="1">
    <citation type="submission" date="2020-02" db="EMBL/GenBank/DDBJ databases">
        <title>Genome sequencing for Kineobactrum sp. M2.</title>
        <authorList>
            <person name="Park S.-J."/>
        </authorList>
    </citation>
    <scope>NUCLEOTIDE SEQUENCE [LARGE SCALE GENOMIC DNA]</scope>
    <source>
        <strain evidence="9 10">M2</strain>
    </source>
</reference>